<dbReference type="AlphaFoldDB" id="A0AAD5UZS4"/>
<dbReference type="GO" id="GO:0006508">
    <property type="term" value="P:proteolysis"/>
    <property type="evidence" value="ECO:0007669"/>
    <property type="project" value="UniProtKB-KW"/>
</dbReference>
<evidence type="ECO:0000256" key="2">
    <source>
        <dbReference type="ARBA" id="ARBA00022670"/>
    </source>
</evidence>
<dbReference type="EMBL" id="JANAWD010000346">
    <property type="protein sequence ID" value="KAJ3480976.1"/>
    <property type="molecule type" value="Genomic_DNA"/>
</dbReference>
<feature type="region of interest" description="Disordered" evidence="4">
    <location>
        <begin position="300"/>
        <end position="403"/>
    </location>
</feature>
<evidence type="ECO:0000256" key="3">
    <source>
        <dbReference type="ARBA" id="ARBA00022801"/>
    </source>
</evidence>
<evidence type="ECO:0000256" key="4">
    <source>
        <dbReference type="SAM" id="MobiDB-lite"/>
    </source>
</evidence>
<dbReference type="Proteomes" id="UP001212997">
    <property type="component" value="Unassembled WGS sequence"/>
</dbReference>
<dbReference type="InterPro" id="IPR003653">
    <property type="entry name" value="Peptidase_C48_C"/>
</dbReference>
<dbReference type="Gene3D" id="3.40.395.10">
    <property type="entry name" value="Adenoviral Proteinase, Chain A"/>
    <property type="match status" value="1"/>
</dbReference>
<keyword evidence="7" id="KW-1185">Reference proteome</keyword>
<dbReference type="Pfam" id="PF02902">
    <property type="entry name" value="Peptidase_C48"/>
    <property type="match status" value="1"/>
</dbReference>
<comment type="caution">
    <text evidence="6">The sequence shown here is derived from an EMBL/GenBank/DDBJ whole genome shotgun (WGS) entry which is preliminary data.</text>
</comment>
<evidence type="ECO:0000313" key="7">
    <source>
        <dbReference type="Proteomes" id="UP001212997"/>
    </source>
</evidence>
<organism evidence="6 7">
    <name type="scientific">Meripilus lineatus</name>
    <dbReference type="NCBI Taxonomy" id="2056292"/>
    <lineage>
        <taxon>Eukaryota</taxon>
        <taxon>Fungi</taxon>
        <taxon>Dikarya</taxon>
        <taxon>Basidiomycota</taxon>
        <taxon>Agaricomycotina</taxon>
        <taxon>Agaricomycetes</taxon>
        <taxon>Polyporales</taxon>
        <taxon>Meripilaceae</taxon>
        <taxon>Meripilus</taxon>
    </lineage>
</organism>
<keyword evidence="2" id="KW-0645">Protease</keyword>
<dbReference type="GO" id="GO:0008234">
    <property type="term" value="F:cysteine-type peptidase activity"/>
    <property type="evidence" value="ECO:0007669"/>
    <property type="project" value="InterPro"/>
</dbReference>
<reference evidence="6" key="1">
    <citation type="submission" date="2022-07" db="EMBL/GenBank/DDBJ databases">
        <title>Genome Sequence of Physisporinus lineatus.</title>
        <authorList>
            <person name="Buettner E."/>
        </authorList>
    </citation>
    <scope>NUCLEOTIDE SEQUENCE</scope>
    <source>
        <strain evidence="6">VT162</strain>
    </source>
</reference>
<protein>
    <recommendedName>
        <fullName evidence="5">Ubiquitin-like protease family profile domain-containing protein</fullName>
    </recommendedName>
</protein>
<dbReference type="InterPro" id="IPR038765">
    <property type="entry name" value="Papain-like_cys_pep_sf"/>
</dbReference>
<evidence type="ECO:0000256" key="1">
    <source>
        <dbReference type="ARBA" id="ARBA00005234"/>
    </source>
</evidence>
<gene>
    <name evidence="6" type="ORF">NLI96_g7983</name>
</gene>
<feature type="compositionally biased region" description="Basic residues" evidence="4">
    <location>
        <begin position="384"/>
        <end position="394"/>
    </location>
</feature>
<accession>A0AAD5UZS4</accession>
<evidence type="ECO:0000313" key="6">
    <source>
        <dbReference type="EMBL" id="KAJ3480976.1"/>
    </source>
</evidence>
<comment type="similarity">
    <text evidence="1">Belongs to the peptidase C48 family.</text>
</comment>
<dbReference type="GO" id="GO:0019783">
    <property type="term" value="F:ubiquitin-like protein peptidase activity"/>
    <property type="evidence" value="ECO:0007669"/>
    <property type="project" value="UniProtKB-ARBA"/>
</dbReference>
<proteinExistence type="inferred from homology"/>
<keyword evidence="3" id="KW-0378">Hydrolase</keyword>
<name>A0AAD5UZS4_9APHY</name>
<feature type="domain" description="Ubiquitin-like protease family profile" evidence="5">
    <location>
        <begin position="1"/>
        <end position="146"/>
    </location>
</feature>
<feature type="compositionally biased region" description="Low complexity" evidence="4">
    <location>
        <begin position="306"/>
        <end position="325"/>
    </location>
</feature>
<sequence length="520" mass="58742">MDLMIKLLNTWLIEKSPSTKIVIAPLVISAELRRGYCNHDYSSTKLLWRLKKDFENGHCDEIYFPMLISNCHWICFHINLQERYVEYGDSQAGSLGVPERELKMIQDWLQVSFGYRFKAKGRTIKSGVQTDIRSCGLFVLNMLEHALLNEPLCDQSDMDQYRAWWFIQSVDRYGKNALVDVVPKAPIHRLGLMDLLNSGSSKLCQVVTPKKKKLVQESDSPKRSHSPLLSILSLCRSRTPDIPFKSSTVAASSMSSDHAGFDDETSNIAPSIASLGDHSLYSDATKSSMDIDTTYEIDGDTQLFNTHSPGDTSTSPPPVTTSSQSYQRLPFAGDTDTPIVTKRKRMSDIGIDTAKKKRGPDPSSDSEVLDSESGNNTEAEKTVRKSQKGRKKGKGITAKSRKEAEVRAKVKNGTFEVKDESMDEWQAKCRELDPWVEFKENDPIQFRCSRCLKWRKSSEFSNFSSEILNLFKLHFSNSEIQKVQNISNSQCGIKKVQKSEIVRTSEVLEKFNELENAQAT</sequence>
<dbReference type="PROSITE" id="PS50600">
    <property type="entry name" value="ULP_PROTEASE"/>
    <property type="match status" value="1"/>
</dbReference>
<evidence type="ECO:0000259" key="5">
    <source>
        <dbReference type="PROSITE" id="PS50600"/>
    </source>
</evidence>
<dbReference type="SUPFAM" id="SSF54001">
    <property type="entry name" value="Cysteine proteinases"/>
    <property type="match status" value="1"/>
</dbReference>